<sequence length="115" mass="12663">MAMAEVQLDDCTSRTLLFQQEVRSSHTPHIVSMSDVKVNAQGEYAVAKKRTIIIGLAFYNGCSGGWKDESQEWIAVEPGNRLRVCSRHSGVGQLQFWIRGRVSSGFCAGISCSQP</sequence>
<evidence type="ECO:0000313" key="1">
    <source>
        <dbReference type="EMBL" id="CAH2315797.1"/>
    </source>
</evidence>
<accession>A0AAD1WJB0</accession>
<organism evidence="1 2">
    <name type="scientific">Pelobates cultripes</name>
    <name type="common">Western spadefoot toad</name>
    <dbReference type="NCBI Taxonomy" id="61616"/>
    <lineage>
        <taxon>Eukaryota</taxon>
        <taxon>Metazoa</taxon>
        <taxon>Chordata</taxon>
        <taxon>Craniata</taxon>
        <taxon>Vertebrata</taxon>
        <taxon>Euteleostomi</taxon>
        <taxon>Amphibia</taxon>
        <taxon>Batrachia</taxon>
        <taxon>Anura</taxon>
        <taxon>Pelobatoidea</taxon>
        <taxon>Pelobatidae</taxon>
        <taxon>Pelobates</taxon>
    </lineage>
</organism>
<proteinExistence type="predicted"/>
<dbReference type="EMBL" id="OW240920">
    <property type="protein sequence ID" value="CAH2315797.1"/>
    <property type="molecule type" value="Genomic_DNA"/>
</dbReference>
<keyword evidence="2" id="KW-1185">Reference proteome</keyword>
<dbReference type="AlphaFoldDB" id="A0AAD1WJB0"/>
<dbReference type="Proteomes" id="UP001295444">
    <property type="component" value="Chromosome 09"/>
</dbReference>
<protein>
    <submittedName>
        <fullName evidence="1">Uncharacterized protein</fullName>
    </submittedName>
</protein>
<reference evidence="1" key="1">
    <citation type="submission" date="2022-03" db="EMBL/GenBank/DDBJ databases">
        <authorList>
            <person name="Alioto T."/>
            <person name="Alioto T."/>
            <person name="Gomez Garrido J."/>
        </authorList>
    </citation>
    <scope>NUCLEOTIDE SEQUENCE</scope>
</reference>
<gene>
    <name evidence="1" type="ORF">PECUL_23A016836</name>
</gene>
<evidence type="ECO:0000313" key="2">
    <source>
        <dbReference type="Proteomes" id="UP001295444"/>
    </source>
</evidence>
<name>A0AAD1WJB0_PELCU</name>